<dbReference type="EMBL" id="JABSTQ010011376">
    <property type="protein sequence ID" value="KAG0412081.1"/>
    <property type="molecule type" value="Genomic_DNA"/>
</dbReference>
<proteinExistence type="predicted"/>
<dbReference type="Proteomes" id="UP000805193">
    <property type="component" value="Unassembled WGS sequence"/>
</dbReference>
<evidence type="ECO:0000313" key="1">
    <source>
        <dbReference type="EMBL" id="KAG0412081.1"/>
    </source>
</evidence>
<name>A0AC60NYB9_IXOPE</name>
<gene>
    <name evidence="1" type="ORF">HPB47_010778</name>
</gene>
<comment type="caution">
    <text evidence="1">The sequence shown here is derived from an EMBL/GenBank/DDBJ whole genome shotgun (WGS) entry which is preliminary data.</text>
</comment>
<keyword evidence="2" id="KW-1185">Reference proteome</keyword>
<protein>
    <submittedName>
        <fullName evidence="1">Uncharacterized protein</fullName>
    </submittedName>
</protein>
<reference evidence="1 2" key="1">
    <citation type="journal article" date="2020" name="Cell">
        <title>Large-Scale Comparative Analyses of Tick Genomes Elucidate Their Genetic Diversity and Vector Capacities.</title>
        <authorList>
            <consortium name="Tick Genome and Microbiome Consortium (TIGMIC)"/>
            <person name="Jia N."/>
            <person name="Wang J."/>
            <person name="Shi W."/>
            <person name="Du L."/>
            <person name="Sun Y."/>
            <person name="Zhan W."/>
            <person name="Jiang J.F."/>
            <person name="Wang Q."/>
            <person name="Zhang B."/>
            <person name="Ji P."/>
            <person name="Bell-Sakyi L."/>
            <person name="Cui X.M."/>
            <person name="Yuan T.T."/>
            <person name="Jiang B.G."/>
            <person name="Yang W.F."/>
            <person name="Lam T.T."/>
            <person name="Chang Q.C."/>
            <person name="Ding S.J."/>
            <person name="Wang X.J."/>
            <person name="Zhu J.G."/>
            <person name="Ruan X.D."/>
            <person name="Zhao L."/>
            <person name="Wei J.T."/>
            <person name="Ye R.Z."/>
            <person name="Que T.C."/>
            <person name="Du C.H."/>
            <person name="Zhou Y.H."/>
            <person name="Cheng J.X."/>
            <person name="Dai P.F."/>
            <person name="Guo W.B."/>
            <person name="Han X.H."/>
            <person name="Huang E.J."/>
            <person name="Li L.F."/>
            <person name="Wei W."/>
            <person name="Gao Y.C."/>
            <person name="Liu J.Z."/>
            <person name="Shao H.Z."/>
            <person name="Wang X."/>
            <person name="Wang C.C."/>
            <person name="Yang T.C."/>
            <person name="Huo Q.B."/>
            <person name="Li W."/>
            <person name="Chen H.Y."/>
            <person name="Chen S.E."/>
            <person name="Zhou L.G."/>
            <person name="Ni X.B."/>
            <person name="Tian J.H."/>
            <person name="Sheng Y."/>
            <person name="Liu T."/>
            <person name="Pan Y.S."/>
            <person name="Xia L.Y."/>
            <person name="Li J."/>
            <person name="Zhao F."/>
            <person name="Cao W.C."/>
        </authorList>
    </citation>
    <scope>NUCLEOTIDE SEQUENCE [LARGE SCALE GENOMIC DNA]</scope>
    <source>
        <strain evidence="1">Iper-2018</strain>
    </source>
</reference>
<organism evidence="1 2">
    <name type="scientific">Ixodes persulcatus</name>
    <name type="common">Taiga tick</name>
    <dbReference type="NCBI Taxonomy" id="34615"/>
    <lineage>
        <taxon>Eukaryota</taxon>
        <taxon>Metazoa</taxon>
        <taxon>Ecdysozoa</taxon>
        <taxon>Arthropoda</taxon>
        <taxon>Chelicerata</taxon>
        <taxon>Arachnida</taxon>
        <taxon>Acari</taxon>
        <taxon>Parasitiformes</taxon>
        <taxon>Ixodida</taxon>
        <taxon>Ixodoidea</taxon>
        <taxon>Ixodidae</taxon>
        <taxon>Ixodinae</taxon>
        <taxon>Ixodes</taxon>
    </lineage>
</organism>
<evidence type="ECO:0000313" key="2">
    <source>
        <dbReference type="Proteomes" id="UP000805193"/>
    </source>
</evidence>
<accession>A0AC60NYB9</accession>
<sequence length="435" mass="48901">MEDPVRDLNDWTTASQRAFLASTLRGPALELLQNLPPGNQRDYKALEEALEGRFGWFAIISEDGHTAGYFTCLEQVALAQVSHFLARDPLQGYRLLGYSEETGKAEYSRTVVLPGQVLRFLGVYEDVNIRLSFSLRSFRKADTRYAKCYSPTGDVVYVPLGSKGKFYTVARKTSRSVNHVFLMSQLLKFAKVPLTVRLVSGPLPRVPCGFTGVLRLEHVQEQEVVLACSLQDNRPTLLEIDLGSTFSFAPENDPRKVGKASNVYNQMLRYCMEDADKWRMEIKVAHHVVPHYRTLKKSLSSVSKKSMDLPSSGIPTLKSQTSNSSKKSTTSSMSSNPFKRLWAFHKTRKLKPMGDGSETADEFEKFGVFRKDGFSSRMFGGTDHIYESIPRVQRRARYLLSRDLLGFKGACEFEPGDDGYGTSHLDSDSVYDSIS</sequence>